<dbReference type="AlphaFoldDB" id="A0A238KCG8"/>
<dbReference type="EMBL" id="FXYH01000005">
    <property type="protein sequence ID" value="SMX39892.1"/>
    <property type="molecule type" value="Genomic_DNA"/>
</dbReference>
<evidence type="ECO:0000259" key="1">
    <source>
        <dbReference type="Pfam" id="PF07475"/>
    </source>
</evidence>
<dbReference type="CDD" id="cd01918">
    <property type="entry name" value="HprK_C"/>
    <property type="match status" value="1"/>
</dbReference>
<dbReference type="RefSeq" id="WP_097804405.1">
    <property type="nucleotide sequence ID" value="NZ_FXYH01000005.1"/>
</dbReference>
<dbReference type="GO" id="GO:0005524">
    <property type="term" value="F:ATP binding"/>
    <property type="evidence" value="ECO:0007669"/>
    <property type="project" value="InterPro"/>
</dbReference>
<name>A0A238KCG8_9RHOB</name>
<keyword evidence="2" id="KW-0808">Transferase</keyword>
<sequence>MSTQPLILHANAVVFQGQGVLIKGDSGRGKSGLSLQLMALGAQLVADDRTVLETRNGTVVMSAPKSIHGLIEARGIGILSADAVDQAILSAVVDLDQEETERLPPVREISVSGHRFPLFFHVPTPYFPASLIQYLKGGRRE</sequence>
<dbReference type="Pfam" id="PF07475">
    <property type="entry name" value="Hpr_kinase_C"/>
    <property type="match status" value="1"/>
</dbReference>
<gene>
    <name evidence="2" type="primary">hprK</name>
    <name evidence="2" type="ORF">PEV8663_01928</name>
</gene>
<dbReference type="InterPro" id="IPR027417">
    <property type="entry name" value="P-loop_NTPase"/>
</dbReference>
<dbReference type="GO" id="GO:0006109">
    <property type="term" value="P:regulation of carbohydrate metabolic process"/>
    <property type="evidence" value="ECO:0007669"/>
    <property type="project" value="InterPro"/>
</dbReference>
<dbReference type="OrthoDB" id="8326226at2"/>
<dbReference type="InterPro" id="IPR011104">
    <property type="entry name" value="Hpr_kin/Pase_C"/>
</dbReference>
<protein>
    <submittedName>
        <fullName evidence="2">HPr kinase/phosphorylase</fullName>
        <ecNumber evidence="2">2.7.11.-</ecNumber>
    </submittedName>
</protein>
<evidence type="ECO:0000313" key="2">
    <source>
        <dbReference type="EMBL" id="SMX39892.1"/>
    </source>
</evidence>
<dbReference type="Proteomes" id="UP000220836">
    <property type="component" value="Unassembled WGS sequence"/>
</dbReference>
<dbReference type="EC" id="2.7.11.-" evidence="2"/>
<dbReference type="GO" id="GO:0000155">
    <property type="term" value="F:phosphorelay sensor kinase activity"/>
    <property type="evidence" value="ECO:0007669"/>
    <property type="project" value="InterPro"/>
</dbReference>
<dbReference type="SUPFAM" id="SSF53795">
    <property type="entry name" value="PEP carboxykinase-like"/>
    <property type="match status" value="1"/>
</dbReference>
<dbReference type="Gene3D" id="3.40.50.300">
    <property type="entry name" value="P-loop containing nucleotide triphosphate hydrolases"/>
    <property type="match status" value="1"/>
</dbReference>
<accession>A0A238KCG8</accession>
<evidence type="ECO:0000313" key="3">
    <source>
        <dbReference type="Proteomes" id="UP000220836"/>
    </source>
</evidence>
<organism evidence="2 3">
    <name type="scientific">Pelagimonas varians</name>
    <dbReference type="NCBI Taxonomy" id="696760"/>
    <lineage>
        <taxon>Bacteria</taxon>
        <taxon>Pseudomonadati</taxon>
        <taxon>Pseudomonadota</taxon>
        <taxon>Alphaproteobacteria</taxon>
        <taxon>Rhodobacterales</taxon>
        <taxon>Roseobacteraceae</taxon>
        <taxon>Pelagimonas</taxon>
    </lineage>
</organism>
<feature type="domain" description="HPr kinase/phosphorylase C-terminal" evidence="1">
    <location>
        <begin position="7"/>
        <end position="81"/>
    </location>
</feature>
<keyword evidence="3" id="KW-1185">Reference proteome</keyword>
<proteinExistence type="predicted"/>
<reference evidence="2 3" key="1">
    <citation type="submission" date="2017-05" db="EMBL/GenBank/DDBJ databases">
        <authorList>
            <person name="Song R."/>
            <person name="Chenine A.L."/>
            <person name="Ruprecht R.M."/>
        </authorList>
    </citation>
    <scope>NUCLEOTIDE SEQUENCE [LARGE SCALE GENOMIC DNA]</scope>
    <source>
        <strain evidence="2 3">CECT 8663</strain>
    </source>
</reference>
<keyword evidence="2" id="KW-0418">Kinase</keyword>